<evidence type="ECO:0000313" key="2">
    <source>
        <dbReference type="Proteomes" id="UP001062846"/>
    </source>
</evidence>
<accession>A0ACC0P556</accession>
<dbReference type="EMBL" id="CM046391">
    <property type="protein sequence ID" value="KAI8560117.1"/>
    <property type="molecule type" value="Genomic_DNA"/>
</dbReference>
<sequence>MEVIQRSNPRAQQEGKEVRREGWEGYGAGELEAVQGEHEYYGRKQEVEEESYPPTLREPRLNVRVDSEEILSLWTSLRYSLPPPEP</sequence>
<name>A0ACC0P556_RHOML</name>
<gene>
    <name evidence="1" type="ORF">RHMOL_Rhmol04G0230900</name>
</gene>
<proteinExistence type="predicted"/>
<evidence type="ECO:0000313" key="1">
    <source>
        <dbReference type="EMBL" id="KAI8560117.1"/>
    </source>
</evidence>
<comment type="caution">
    <text evidence="1">The sequence shown here is derived from an EMBL/GenBank/DDBJ whole genome shotgun (WGS) entry which is preliminary data.</text>
</comment>
<organism evidence="1 2">
    <name type="scientific">Rhododendron molle</name>
    <name type="common">Chinese azalea</name>
    <name type="synonym">Azalea mollis</name>
    <dbReference type="NCBI Taxonomy" id="49168"/>
    <lineage>
        <taxon>Eukaryota</taxon>
        <taxon>Viridiplantae</taxon>
        <taxon>Streptophyta</taxon>
        <taxon>Embryophyta</taxon>
        <taxon>Tracheophyta</taxon>
        <taxon>Spermatophyta</taxon>
        <taxon>Magnoliopsida</taxon>
        <taxon>eudicotyledons</taxon>
        <taxon>Gunneridae</taxon>
        <taxon>Pentapetalae</taxon>
        <taxon>asterids</taxon>
        <taxon>Ericales</taxon>
        <taxon>Ericaceae</taxon>
        <taxon>Ericoideae</taxon>
        <taxon>Rhodoreae</taxon>
        <taxon>Rhododendron</taxon>
    </lineage>
</organism>
<reference evidence="1" key="1">
    <citation type="submission" date="2022-02" db="EMBL/GenBank/DDBJ databases">
        <title>Plant Genome Project.</title>
        <authorList>
            <person name="Zhang R.-G."/>
        </authorList>
    </citation>
    <scope>NUCLEOTIDE SEQUENCE</scope>
    <source>
        <strain evidence="1">AT1</strain>
    </source>
</reference>
<protein>
    <submittedName>
        <fullName evidence="1">Uncharacterized protein</fullName>
    </submittedName>
</protein>
<dbReference type="Proteomes" id="UP001062846">
    <property type="component" value="Chromosome 4"/>
</dbReference>
<keyword evidence="2" id="KW-1185">Reference proteome</keyword>